<name>A0A4P9X663_9FUNG</name>
<gene>
    <name evidence="1" type="ORF">CXG81DRAFT_19396</name>
</gene>
<accession>A0A4P9X663</accession>
<dbReference type="EMBL" id="ML014204">
    <property type="protein sequence ID" value="RKP00666.1"/>
    <property type="molecule type" value="Genomic_DNA"/>
</dbReference>
<evidence type="ECO:0000313" key="2">
    <source>
        <dbReference type="Proteomes" id="UP000274922"/>
    </source>
</evidence>
<evidence type="ECO:0000313" key="1">
    <source>
        <dbReference type="EMBL" id="RKP00666.1"/>
    </source>
</evidence>
<sequence>MVIAQPREDILVETSALSKEGQQRLNRFFTAQLWPSDLAAPTPEPDPRVQELMGKPDIRVGPTLSAQQAATIRQIVMQSGARLATEATNLRQIKRVFRHLDTQDAAPVTTAPYGIRPDKRKKIDDHIRAWAEYGIIESCTSP</sequence>
<keyword evidence="2" id="KW-1185">Reference proteome</keyword>
<organism evidence="1 2">
    <name type="scientific">Caulochytrium protostelioides</name>
    <dbReference type="NCBI Taxonomy" id="1555241"/>
    <lineage>
        <taxon>Eukaryota</taxon>
        <taxon>Fungi</taxon>
        <taxon>Fungi incertae sedis</taxon>
        <taxon>Chytridiomycota</taxon>
        <taxon>Chytridiomycota incertae sedis</taxon>
        <taxon>Chytridiomycetes</taxon>
        <taxon>Caulochytriales</taxon>
        <taxon>Caulochytriaceae</taxon>
        <taxon>Caulochytrium</taxon>
    </lineage>
</organism>
<protein>
    <submittedName>
        <fullName evidence="1">Uncharacterized protein</fullName>
    </submittedName>
</protein>
<reference evidence="2" key="1">
    <citation type="journal article" date="2018" name="Nat. Microbiol.">
        <title>Leveraging single-cell genomics to expand the fungal tree of life.</title>
        <authorList>
            <person name="Ahrendt S.R."/>
            <person name="Quandt C.A."/>
            <person name="Ciobanu D."/>
            <person name="Clum A."/>
            <person name="Salamov A."/>
            <person name="Andreopoulos B."/>
            <person name="Cheng J.F."/>
            <person name="Woyke T."/>
            <person name="Pelin A."/>
            <person name="Henrissat B."/>
            <person name="Reynolds N.K."/>
            <person name="Benny G.L."/>
            <person name="Smith M.E."/>
            <person name="James T.Y."/>
            <person name="Grigoriev I.V."/>
        </authorList>
    </citation>
    <scope>NUCLEOTIDE SEQUENCE [LARGE SCALE GENOMIC DNA]</scope>
    <source>
        <strain evidence="2">ATCC 52028</strain>
    </source>
</reference>
<dbReference type="AlphaFoldDB" id="A0A4P9X663"/>
<dbReference type="Proteomes" id="UP000274922">
    <property type="component" value="Unassembled WGS sequence"/>
</dbReference>
<proteinExistence type="predicted"/>